<keyword evidence="1" id="KW-0472">Membrane</keyword>
<feature type="transmembrane region" description="Helical" evidence="1">
    <location>
        <begin position="285"/>
        <end position="304"/>
    </location>
</feature>
<evidence type="ECO:0000259" key="3">
    <source>
        <dbReference type="PROSITE" id="PS50887"/>
    </source>
</evidence>
<dbReference type="PROSITE" id="PS50887">
    <property type="entry name" value="GGDEF"/>
    <property type="match status" value="1"/>
</dbReference>
<dbReference type="CDD" id="cd01949">
    <property type="entry name" value="GGDEF"/>
    <property type="match status" value="1"/>
</dbReference>
<dbReference type="Pfam" id="PF00990">
    <property type="entry name" value="GGDEF"/>
    <property type="match status" value="1"/>
</dbReference>
<keyword evidence="1" id="KW-1133">Transmembrane helix</keyword>
<sequence length="821" mass="93468">MLRFISLPNKILILLLLMSVALTSAVSWLWISKTNQDYILKQNEIRQQSQQQYQQLNNLFRARLESWIELLVQMHPDGEDKIALMSQTLSEKLEFLRLNWQIENVWLTDTDGNNAFSTTESPADYILALQQRAIEEQRSIESVVCDSKCKQVLSVPILGANGELATVSLSISLLETMAFLNQSTGALVAQVIAQDTDSQQYIRDLTLRGQVARKTEDTVEALIAQFPIHSKVNDVVENGIQVRANERDYLVNLIDMTPTDDSSFILLAHDITPMTMAHQEYQKTVMYTMVGIILIMASVFYLLLNNIRKRLLNLSDQLPLLAQRDYETFRQIDAYRARWVKDELDTLQGTVIEVANQLERLDTKVQEKTHELEKIAMYDTLTSLPNRNMLTFQLAKAIESLGRDDGFVVILFFDLDDFKKVNDSYGHGVGDALLIEASNRLKDVVRTTDIACRFGGDEFVVLLNHVKKLDGALMVADKLLETIREPINIDNLRFYVSTSIGIAVTDSNEMKTEDLIRHADIAMYQAKTAGGNCFRLYDSEMSQRALDKVELESEARDALLDNQFFYALQPQIDIQTNKLIGFEALIRWNHPERGFVSPGQFIPVLENTAFMLSLGYWCIDHAFELLQEFHRRGYKDLKIAVNLSGAQFLDPELVPLLESRLKTTGIPAHLIELELTERTLVSDIENATLIMQRLIDLGYIISIDDFGTGYSSLSYLKRMPAHIIKIDRVFIDGMMKSNADKQIVASTISMVRNLGMKVVAEGIEEPEQLDVLHSLQCDWGQGYYIARPISEYQLFAAMSEHYKDGKWHIEPLNSINQPHAM</sequence>
<dbReference type="InterPro" id="IPR052155">
    <property type="entry name" value="Biofilm_reg_signaling"/>
</dbReference>
<organism evidence="4 5">
    <name type="scientific">Fluctibacter corallii</name>
    <dbReference type="NCBI Taxonomy" id="2984329"/>
    <lineage>
        <taxon>Bacteria</taxon>
        <taxon>Pseudomonadati</taxon>
        <taxon>Pseudomonadota</taxon>
        <taxon>Gammaproteobacteria</taxon>
        <taxon>Alteromonadales</taxon>
        <taxon>Alteromonadaceae</taxon>
        <taxon>Fluctibacter</taxon>
    </lineage>
</organism>
<accession>A0ABT3AC09</accession>
<keyword evidence="1" id="KW-0812">Transmembrane</keyword>
<dbReference type="InterPro" id="IPR000160">
    <property type="entry name" value="GGDEF_dom"/>
</dbReference>
<protein>
    <submittedName>
        <fullName evidence="4">EAL domain-containing protein</fullName>
    </submittedName>
</protein>
<proteinExistence type="predicted"/>
<dbReference type="Gene3D" id="3.30.70.270">
    <property type="match status" value="1"/>
</dbReference>
<comment type="caution">
    <text evidence="4">The sequence shown here is derived from an EMBL/GenBank/DDBJ whole genome shotgun (WGS) entry which is preliminary data.</text>
</comment>
<evidence type="ECO:0000256" key="1">
    <source>
        <dbReference type="SAM" id="Phobius"/>
    </source>
</evidence>
<dbReference type="Proteomes" id="UP001652504">
    <property type="component" value="Unassembled WGS sequence"/>
</dbReference>
<dbReference type="InterPro" id="IPR035919">
    <property type="entry name" value="EAL_sf"/>
</dbReference>
<dbReference type="RefSeq" id="WP_263713458.1">
    <property type="nucleotide sequence ID" value="NZ_JAOWKX010000009.1"/>
</dbReference>
<gene>
    <name evidence="4" type="ORF">OE749_15855</name>
</gene>
<dbReference type="SMART" id="SM00267">
    <property type="entry name" value="GGDEF"/>
    <property type="match status" value="1"/>
</dbReference>
<dbReference type="NCBIfam" id="TIGR00254">
    <property type="entry name" value="GGDEF"/>
    <property type="match status" value="1"/>
</dbReference>
<dbReference type="Gene3D" id="3.20.20.450">
    <property type="entry name" value="EAL domain"/>
    <property type="match status" value="1"/>
</dbReference>
<dbReference type="Pfam" id="PF00563">
    <property type="entry name" value="EAL"/>
    <property type="match status" value="1"/>
</dbReference>
<keyword evidence="5" id="KW-1185">Reference proteome</keyword>
<dbReference type="SUPFAM" id="SSF141868">
    <property type="entry name" value="EAL domain-like"/>
    <property type="match status" value="1"/>
</dbReference>
<dbReference type="CDD" id="cd18773">
    <property type="entry name" value="PDC1_HK_sensor"/>
    <property type="match status" value="1"/>
</dbReference>
<dbReference type="InterPro" id="IPR029787">
    <property type="entry name" value="Nucleotide_cyclase"/>
</dbReference>
<feature type="domain" description="GGDEF" evidence="3">
    <location>
        <begin position="406"/>
        <end position="539"/>
    </location>
</feature>
<dbReference type="PROSITE" id="PS50883">
    <property type="entry name" value="EAL"/>
    <property type="match status" value="1"/>
</dbReference>
<dbReference type="PANTHER" id="PTHR44757:SF2">
    <property type="entry name" value="BIOFILM ARCHITECTURE MAINTENANCE PROTEIN MBAA"/>
    <property type="match status" value="1"/>
</dbReference>
<evidence type="ECO:0000259" key="2">
    <source>
        <dbReference type="PROSITE" id="PS50883"/>
    </source>
</evidence>
<dbReference type="InterPro" id="IPR001633">
    <property type="entry name" value="EAL_dom"/>
</dbReference>
<dbReference type="SMART" id="SM00052">
    <property type="entry name" value="EAL"/>
    <property type="match status" value="1"/>
</dbReference>
<dbReference type="CDD" id="cd01948">
    <property type="entry name" value="EAL"/>
    <property type="match status" value="1"/>
</dbReference>
<reference evidence="4 5" key="1">
    <citation type="submission" date="2022-10" db="EMBL/GenBank/DDBJ databases">
        <title>Aestuariibacter sp. AA17 isolated from Montipora capitata coral fragment.</title>
        <authorList>
            <person name="Emsley S.A."/>
            <person name="Pfannmuller K.M."/>
            <person name="Loughran R.M."/>
            <person name="Shlafstein M."/>
            <person name="Papke E."/>
            <person name="Saw J.H."/>
            <person name="Ushijima B."/>
            <person name="Videau P."/>
        </authorList>
    </citation>
    <scope>NUCLEOTIDE SEQUENCE [LARGE SCALE GENOMIC DNA]</scope>
    <source>
        <strain evidence="4 5">AA17</strain>
    </source>
</reference>
<evidence type="ECO:0000313" key="5">
    <source>
        <dbReference type="Proteomes" id="UP001652504"/>
    </source>
</evidence>
<feature type="domain" description="EAL" evidence="2">
    <location>
        <begin position="548"/>
        <end position="802"/>
    </location>
</feature>
<dbReference type="SUPFAM" id="SSF55073">
    <property type="entry name" value="Nucleotide cyclase"/>
    <property type="match status" value="1"/>
</dbReference>
<dbReference type="InterPro" id="IPR043128">
    <property type="entry name" value="Rev_trsase/Diguanyl_cyclase"/>
</dbReference>
<dbReference type="PANTHER" id="PTHR44757">
    <property type="entry name" value="DIGUANYLATE CYCLASE DGCP"/>
    <property type="match status" value="1"/>
</dbReference>
<name>A0ABT3AC09_9ALTE</name>
<dbReference type="EMBL" id="JAOWKX010000009">
    <property type="protein sequence ID" value="MCV2886168.1"/>
    <property type="molecule type" value="Genomic_DNA"/>
</dbReference>
<evidence type="ECO:0000313" key="4">
    <source>
        <dbReference type="EMBL" id="MCV2886168.1"/>
    </source>
</evidence>